<name>A0ABD3N0D3_9STRA</name>
<gene>
    <name evidence="1" type="ORF">ACHAW5_007002</name>
</gene>
<comment type="caution">
    <text evidence="1">The sequence shown here is derived from an EMBL/GenBank/DDBJ whole genome shotgun (WGS) entry which is preliminary data.</text>
</comment>
<organism evidence="1 2">
    <name type="scientific">Stephanodiscus triporus</name>
    <dbReference type="NCBI Taxonomy" id="2934178"/>
    <lineage>
        <taxon>Eukaryota</taxon>
        <taxon>Sar</taxon>
        <taxon>Stramenopiles</taxon>
        <taxon>Ochrophyta</taxon>
        <taxon>Bacillariophyta</taxon>
        <taxon>Coscinodiscophyceae</taxon>
        <taxon>Thalassiosirophycidae</taxon>
        <taxon>Stephanodiscales</taxon>
        <taxon>Stephanodiscaceae</taxon>
        <taxon>Stephanodiscus</taxon>
    </lineage>
</organism>
<keyword evidence="2" id="KW-1185">Reference proteome</keyword>
<protein>
    <submittedName>
        <fullName evidence="1">Uncharacterized protein</fullName>
    </submittedName>
</protein>
<dbReference type="EMBL" id="JALLAZ020001698">
    <property type="protein sequence ID" value="KAL3767661.1"/>
    <property type="molecule type" value="Genomic_DNA"/>
</dbReference>
<evidence type="ECO:0000313" key="1">
    <source>
        <dbReference type="EMBL" id="KAL3767661.1"/>
    </source>
</evidence>
<dbReference type="Proteomes" id="UP001530315">
    <property type="component" value="Unassembled WGS sequence"/>
</dbReference>
<sequence length="230" mass="23980">MNPQTAKIPKTILPLATTHAGGNVIPPTTNSVSPPLIDWNLLAATNASYAAAPFVVISRMISVIIGVTSSKIVIQGEEAATMPSPTILMRSALDACSASHVDALDEKEEGASAFEEEATLEITKTRTLEEIIAGGDNALAQGSEDECALALAFKETIGYGLGQANMNLMNPQTILRGLGGADANRMTSQTLEITKTSTLEEIIAGGDNALAQGSEEECALALAFEDVVSY</sequence>
<dbReference type="AlphaFoldDB" id="A0ABD3N0D3"/>
<reference evidence="1 2" key="1">
    <citation type="submission" date="2024-10" db="EMBL/GenBank/DDBJ databases">
        <title>Updated reference genomes for cyclostephanoid diatoms.</title>
        <authorList>
            <person name="Roberts W.R."/>
            <person name="Alverson A.J."/>
        </authorList>
    </citation>
    <scope>NUCLEOTIDE SEQUENCE [LARGE SCALE GENOMIC DNA]</scope>
    <source>
        <strain evidence="1 2">AJA276-08</strain>
    </source>
</reference>
<accession>A0ABD3N0D3</accession>
<proteinExistence type="predicted"/>
<evidence type="ECO:0000313" key="2">
    <source>
        <dbReference type="Proteomes" id="UP001530315"/>
    </source>
</evidence>